<keyword evidence="3" id="KW-1003">Cell membrane</keyword>
<evidence type="ECO:0000256" key="1">
    <source>
        <dbReference type="ARBA" id="ARBA00004651"/>
    </source>
</evidence>
<feature type="transmembrane region" description="Helical" evidence="7">
    <location>
        <begin position="41"/>
        <end position="62"/>
    </location>
</feature>
<dbReference type="PANTHER" id="PTHR33508:SF1">
    <property type="entry name" value="UPF0056 MEMBRANE PROTEIN YHCE"/>
    <property type="match status" value="1"/>
</dbReference>
<dbReference type="Pfam" id="PF01914">
    <property type="entry name" value="MarC"/>
    <property type="match status" value="1"/>
</dbReference>
<gene>
    <name evidence="8" type="ordered locus">G5S_0021</name>
</gene>
<proteinExistence type="inferred from homology"/>
<evidence type="ECO:0000313" key="8">
    <source>
        <dbReference type="EMBL" id="AEB41057.1"/>
    </source>
</evidence>
<keyword evidence="9" id="KW-1185">Reference proteome</keyword>
<evidence type="ECO:0000256" key="7">
    <source>
        <dbReference type="RuleBase" id="RU362048"/>
    </source>
</evidence>
<dbReference type="PANTHER" id="PTHR33508">
    <property type="entry name" value="UPF0056 MEMBRANE PROTEIN YHCE"/>
    <property type="match status" value="1"/>
</dbReference>
<evidence type="ECO:0000256" key="4">
    <source>
        <dbReference type="ARBA" id="ARBA00022692"/>
    </source>
</evidence>
<dbReference type="GO" id="GO:0005886">
    <property type="term" value="C:plasma membrane"/>
    <property type="evidence" value="ECO:0007669"/>
    <property type="project" value="UniProtKB-SubCell"/>
</dbReference>
<dbReference type="NCBIfam" id="TIGR00427">
    <property type="entry name" value="NAAT family transporter"/>
    <property type="match status" value="1"/>
</dbReference>
<feature type="transmembrane region" description="Helical" evidence="7">
    <location>
        <begin position="139"/>
        <end position="165"/>
    </location>
</feature>
<reference evidence="8 9" key="1">
    <citation type="journal article" date="2011" name="J. Bacteriol.">
        <title>Genome sequence of the obligate intracellular animal pathogen Chlamydia pecorum E58.</title>
        <authorList>
            <person name="Mojica S."/>
            <person name="Huot Creasy H."/>
            <person name="Daugherty S."/>
            <person name="Read T.D."/>
            <person name="Kim T."/>
            <person name="Kaltenboeck B."/>
            <person name="Bavoil P."/>
            <person name="Myers G.S."/>
        </authorList>
    </citation>
    <scope>NUCLEOTIDE SEQUENCE [LARGE SCALE GENOMIC DNA]</scope>
    <source>
        <strain evidence="8 9">E58</strain>
    </source>
</reference>
<evidence type="ECO:0000256" key="3">
    <source>
        <dbReference type="ARBA" id="ARBA00022475"/>
    </source>
</evidence>
<dbReference type="KEGG" id="cpm:G5S_0021"/>
<evidence type="ECO:0000256" key="5">
    <source>
        <dbReference type="ARBA" id="ARBA00022989"/>
    </source>
</evidence>
<comment type="subcellular location">
    <subcellularLocation>
        <location evidence="7">Cell inner membrane</location>
        <topology evidence="7">Multi-pass membrane protein</topology>
    </subcellularLocation>
    <subcellularLocation>
        <location evidence="1">Cell membrane</location>
        <topology evidence="1">Multi-pass membrane protein</topology>
    </subcellularLocation>
</comment>
<feature type="transmembrane region" description="Helical" evidence="7">
    <location>
        <begin position="6"/>
        <end position="29"/>
    </location>
</feature>
<dbReference type="InterPro" id="IPR002771">
    <property type="entry name" value="Multi_antbiot-R_MarC"/>
</dbReference>
<keyword evidence="4 7" id="KW-0812">Transmembrane</keyword>
<name>A0AA34RC81_CHLPE</name>
<dbReference type="AlphaFoldDB" id="A0AA34RC81"/>
<keyword evidence="6 7" id="KW-0472">Membrane</keyword>
<evidence type="ECO:0000313" key="9">
    <source>
        <dbReference type="Proteomes" id="UP000008305"/>
    </source>
</evidence>
<comment type="similarity">
    <text evidence="2 7">Belongs to the UPF0056 (MarC) family.</text>
</comment>
<feature type="transmembrane region" description="Helical" evidence="7">
    <location>
        <begin position="68"/>
        <end position="86"/>
    </location>
</feature>
<evidence type="ECO:0000256" key="6">
    <source>
        <dbReference type="ARBA" id="ARBA00023136"/>
    </source>
</evidence>
<feature type="transmembrane region" description="Helical" evidence="7">
    <location>
        <begin position="177"/>
        <end position="203"/>
    </location>
</feature>
<dbReference type="EMBL" id="CP002608">
    <property type="protein sequence ID" value="AEB41057.1"/>
    <property type="molecule type" value="Genomic_DNA"/>
</dbReference>
<evidence type="ECO:0000256" key="2">
    <source>
        <dbReference type="ARBA" id="ARBA00009784"/>
    </source>
</evidence>
<keyword evidence="5 7" id="KW-1133">Transmembrane helix</keyword>
<dbReference type="Proteomes" id="UP000008305">
    <property type="component" value="Chromosome"/>
</dbReference>
<protein>
    <recommendedName>
        <fullName evidence="7">UPF0056 inner membrane protein</fullName>
    </recommendedName>
</protein>
<organism evidence="8 9">
    <name type="scientific">Chlamydia pecorum (strain ATCC VR-628 / DSM 29919 / E58)</name>
    <name type="common">Chlamydophila pecorum</name>
    <dbReference type="NCBI Taxonomy" id="331635"/>
    <lineage>
        <taxon>Bacteria</taxon>
        <taxon>Pseudomonadati</taxon>
        <taxon>Chlamydiota</taxon>
        <taxon>Chlamydiia</taxon>
        <taxon>Chlamydiales</taxon>
        <taxon>Chlamydiaceae</taxon>
        <taxon>Chlamydia/Chlamydophila group</taxon>
        <taxon>Chlamydia</taxon>
    </lineage>
</organism>
<accession>A0AA34RC81</accession>
<feature type="transmembrane region" description="Helical" evidence="7">
    <location>
        <begin position="107"/>
        <end position="127"/>
    </location>
</feature>
<dbReference type="RefSeq" id="WP_013712136.1">
    <property type="nucleotide sequence ID" value="NC_015408.1"/>
</dbReference>
<sequence>MLRNLIDFSLLFYALFNSLGSIPVFVLLLKNFSYKKQQRIILRECIFSLIALLLFVTFGRKILQFLDISLYSFQLIGGVLLFSVALKMMLAQPVQDVQKEARDSSEPIFFPLAFPIITGPAVITATLSYMEEGEYAKNLILATVIIAWVLSLFTLLCSSLFNRILGPSGLLALERMFSLVLALMSINLILKGLSIAFNIGFYVGSA</sequence>